<feature type="binding site" evidence="7">
    <location>
        <position position="105"/>
    </location>
    <ligand>
        <name>S-adenosyl-L-methionine</name>
        <dbReference type="ChEBI" id="CHEBI:59789"/>
    </ligand>
</feature>
<evidence type="ECO:0000256" key="7">
    <source>
        <dbReference type="HAMAP-Rule" id="MF_01057"/>
    </source>
</evidence>
<dbReference type="EMBL" id="WQLB01000018">
    <property type="protein sequence ID" value="MVN87720.1"/>
    <property type="molecule type" value="Genomic_DNA"/>
</dbReference>
<keyword evidence="9" id="KW-1185">Reference proteome</keyword>
<sequence>MILRLGDFQFPDDPARLYPDTPGHPWVLEVGFGDGRFWPHFARTFPEAPNYLGVELSGVSLLKAARRLKDAGLHNAHLTKLPADVLVREVIPHAGLDLMVVNFPDPWPKAGHTDHRLLRAPFFRLAASRLKPGGAILLTTDHDEYFAFACAEAASSGVMRVEQGEPPAAALETKYALKWRDLGLGVNHARFVPTAHALVPHGQTAPYPADPLSAPETAVPHAVLTLPADFHPAAFDKVTDRRPPGRDPQDAGWTVVLLELYQALRRDGWVALAHVVEGELTQEVLVGITAREDGTHLVRLAKFGGPIITPGVKAAVGTVTQWLEGQGAVVKHRGY</sequence>
<evidence type="ECO:0000256" key="2">
    <source>
        <dbReference type="ARBA" id="ARBA00003015"/>
    </source>
</evidence>
<dbReference type="InterPro" id="IPR055361">
    <property type="entry name" value="tRNA_methyltr_TrmB_bact"/>
</dbReference>
<keyword evidence="6 7" id="KW-0819">tRNA processing</keyword>
<dbReference type="PANTHER" id="PTHR23417">
    <property type="entry name" value="3-DEOXY-D-MANNO-OCTULOSONIC-ACID TRANSFERASE/TRNA GUANINE-N 7 - -METHYLTRANSFERASE"/>
    <property type="match status" value="1"/>
</dbReference>
<comment type="caution">
    <text evidence="8">The sequence shown here is derived from an EMBL/GenBank/DDBJ whole genome shotgun (WGS) entry which is preliminary data.</text>
</comment>
<dbReference type="Pfam" id="PF02390">
    <property type="entry name" value="Methyltransf_4"/>
    <property type="match status" value="1"/>
</dbReference>
<protein>
    <recommendedName>
        <fullName evidence="7">tRNA (guanine-N(7)-)-methyltransferase</fullName>
        <ecNumber evidence="7">2.1.1.33</ecNumber>
    </recommendedName>
    <alternativeName>
        <fullName evidence="7">tRNA (guanine(46)-N(7))-methyltransferase</fullName>
    </alternativeName>
    <alternativeName>
        <fullName evidence="7">tRNA(m7G46)-methyltransferase</fullName>
    </alternativeName>
</protein>
<comment type="pathway">
    <text evidence="7">tRNA modification; N(7)-methylguanine-tRNA biosynthesis.</text>
</comment>
<evidence type="ECO:0000256" key="6">
    <source>
        <dbReference type="ARBA" id="ARBA00022694"/>
    </source>
</evidence>
<evidence type="ECO:0000256" key="4">
    <source>
        <dbReference type="ARBA" id="ARBA00022679"/>
    </source>
</evidence>
<accession>A0A7C9LV28</accession>
<keyword evidence="4 7" id="KW-0808">Transferase</keyword>
<evidence type="ECO:0000256" key="3">
    <source>
        <dbReference type="ARBA" id="ARBA00022603"/>
    </source>
</evidence>
<gene>
    <name evidence="7" type="primary">trmB</name>
    <name evidence="8" type="ORF">GO986_13220</name>
</gene>
<organism evidence="8 9">
    <name type="scientific">Deinococcus arboris</name>
    <dbReference type="NCBI Taxonomy" id="2682977"/>
    <lineage>
        <taxon>Bacteria</taxon>
        <taxon>Thermotogati</taxon>
        <taxon>Deinococcota</taxon>
        <taxon>Deinococci</taxon>
        <taxon>Deinococcales</taxon>
        <taxon>Deinococcaceae</taxon>
        <taxon>Deinococcus</taxon>
    </lineage>
</organism>
<proteinExistence type="inferred from homology"/>
<evidence type="ECO:0000313" key="8">
    <source>
        <dbReference type="EMBL" id="MVN87720.1"/>
    </source>
</evidence>
<keyword evidence="5 7" id="KW-0949">S-adenosyl-L-methionine</keyword>
<feature type="binding site" evidence="7">
    <location>
        <position position="141"/>
    </location>
    <ligand>
        <name>substrate</name>
    </ligand>
</feature>
<dbReference type="HAMAP" id="MF_01057">
    <property type="entry name" value="tRNA_methyltr_TrmB"/>
    <property type="match status" value="1"/>
</dbReference>
<dbReference type="UniPathway" id="UPA00989"/>
<dbReference type="InterPro" id="IPR029063">
    <property type="entry name" value="SAM-dependent_MTases_sf"/>
</dbReference>
<dbReference type="GO" id="GO:0008176">
    <property type="term" value="F:tRNA (guanine(46)-N7)-methyltransferase activity"/>
    <property type="evidence" value="ECO:0007669"/>
    <property type="project" value="UniProtKB-UniRule"/>
</dbReference>
<keyword evidence="3 7" id="KW-0489">Methyltransferase</keyword>
<dbReference type="InterPro" id="IPR003358">
    <property type="entry name" value="tRNA_(Gua-N-7)_MeTrfase_Trmb"/>
</dbReference>
<evidence type="ECO:0000313" key="9">
    <source>
        <dbReference type="Proteomes" id="UP000483286"/>
    </source>
</evidence>
<comment type="caution">
    <text evidence="7">Lacks conserved residue(s) required for the propagation of feature annotation.</text>
</comment>
<evidence type="ECO:0000256" key="1">
    <source>
        <dbReference type="ARBA" id="ARBA00000142"/>
    </source>
</evidence>
<dbReference type="SUPFAM" id="SSF53335">
    <property type="entry name" value="S-adenosyl-L-methionine-dependent methyltransferases"/>
    <property type="match status" value="1"/>
</dbReference>
<comment type="function">
    <text evidence="2 7">Catalyzes the formation of N(7)-methylguanine at position 46 (m7G46) in tRNA.</text>
</comment>
<dbReference type="GO" id="GO:0043527">
    <property type="term" value="C:tRNA methyltransferase complex"/>
    <property type="evidence" value="ECO:0007669"/>
    <property type="project" value="TreeGrafter"/>
</dbReference>
<dbReference type="PROSITE" id="PS51625">
    <property type="entry name" value="SAM_MT_TRMB"/>
    <property type="match status" value="1"/>
</dbReference>
<dbReference type="AlphaFoldDB" id="A0A7C9LV28"/>
<comment type="catalytic activity">
    <reaction evidence="1 7">
        <text>guanosine(46) in tRNA + S-adenosyl-L-methionine = N(7)-methylguanosine(46) in tRNA + S-adenosyl-L-homocysteine</text>
        <dbReference type="Rhea" id="RHEA:42708"/>
        <dbReference type="Rhea" id="RHEA-COMP:10188"/>
        <dbReference type="Rhea" id="RHEA-COMP:10189"/>
        <dbReference type="ChEBI" id="CHEBI:57856"/>
        <dbReference type="ChEBI" id="CHEBI:59789"/>
        <dbReference type="ChEBI" id="CHEBI:74269"/>
        <dbReference type="ChEBI" id="CHEBI:74480"/>
        <dbReference type="EC" id="2.1.1.33"/>
    </reaction>
</comment>
<name>A0A7C9LV28_9DEIO</name>
<dbReference type="PANTHER" id="PTHR23417:SF14">
    <property type="entry name" value="PENTACOTRIPEPTIDE-REPEAT REGION OF PRORP DOMAIN-CONTAINING PROTEIN"/>
    <property type="match status" value="1"/>
</dbReference>
<feature type="binding site" evidence="7">
    <location>
        <position position="55"/>
    </location>
    <ligand>
        <name>S-adenosyl-L-methionine</name>
        <dbReference type="ChEBI" id="CHEBI:59789"/>
    </ligand>
</feature>
<dbReference type="RefSeq" id="WP_157459776.1">
    <property type="nucleotide sequence ID" value="NZ_WQLB01000018.1"/>
</dbReference>
<feature type="binding site" evidence="7">
    <location>
        <position position="109"/>
    </location>
    <ligand>
        <name>substrate</name>
    </ligand>
</feature>
<dbReference type="CDD" id="cd02440">
    <property type="entry name" value="AdoMet_MTases"/>
    <property type="match status" value="1"/>
</dbReference>
<comment type="similarity">
    <text evidence="7">Belongs to the class I-like SAM-binding methyltransferase superfamily. TrmB family.</text>
</comment>
<reference evidence="8 9" key="1">
    <citation type="submission" date="2019-12" db="EMBL/GenBank/DDBJ databases">
        <title>Deinococcus sp. HMF7620 Genome sequencing and assembly.</title>
        <authorList>
            <person name="Kang H."/>
            <person name="Kim H."/>
            <person name="Joh K."/>
        </authorList>
    </citation>
    <scope>NUCLEOTIDE SEQUENCE [LARGE SCALE GENOMIC DNA]</scope>
    <source>
        <strain evidence="8 9">HMF7620</strain>
    </source>
</reference>
<feature type="binding site" evidence="7">
    <location>
        <position position="29"/>
    </location>
    <ligand>
        <name>S-adenosyl-L-methionine</name>
        <dbReference type="ChEBI" id="CHEBI:59789"/>
    </ligand>
</feature>
<dbReference type="EC" id="2.1.1.33" evidence="7"/>
<dbReference type="Proteomes" id="UP000483286">
    <property type="component" value="Unassembled WGS sequence"/>
</dbReference>
<dbReference type="Gene3D" id="3.40.50.150">
    <property type="entry name" value="Vaccinia Virus protein VP39"/>
    <property type="match status" value="1"/>
</dbReference>
<evidence type="ECO:0000256" key="5">
    <source>
        <dbReference type="ARBA" id="ARBA00022691"/>
    </source>
</evidence>